<evidence type="ECO:0000256" key="4">
    <source>
        <dbReference type="ARBA" id="ARBA00022475"/>
    </source>
</evidence>
<evidence type="ECO:0000313" key="10">
    <source>
        <dbReference type="EMBL" id="MBD1599724.1"/>
    </source>
</evidence>
<feature type="transmembrane region" description="Helical" evidence="8">
    <location>
        <begin position="21"/>
        <end position="40"/>
    </location>
</feature>
<evidence type="ECO:0000256" key="3">
    <source>
        <dbReference type="ARBA" id="ARBA00022448"/>
    </source>
</evidence>
<feature type="transmembrane region" description="Helical" evidence="8">
    <location>
        <begin position="336"/>
        <end position="361"/>
    </location>
</feature>
<evidence type="ECO:0000256" key="8">
    <source>
        <dbReference type="RuleBase" id="RU363032"/>
    </source>
</evidence>
<feature type="domain" description="ABC transmembrane type-1" evidence="9">
    <location>
        <begin position="392"/>
        <end position="580"/>
    </location>
</feature>
<dbReference type="SUPFAM" id="SSF161098">
    <property type="entry name" value="MetI-like"/>
    <property type="match status" value="2"/>
</dbReference>
<proteinExistence type="inferred from homology"/>
<feature type="transmembrane region" description="Helical" evidence="8">
    <location>
        <begin position="114"/>
        <end position="136"/>
    </location>
</feature>
<dbReference type="InterPro" id="IPR035906">
    <property type="entry name" value="MetI-like_sf"/>
</dbReference>
<feature type="transmembrane region" description="Helical" evidence="8">
    <location>
        <begin position="504"/>
        <end position="526"/>
    </location>
</feature>
<keyword evidence="4" id="KW-1003">Cell membrane</keyword>
<evidence type="ECO:0000259" key="9">
    <source>
        <dbReference type="PROSITE" id="PS50928"/>
    </source>
</evidence>
<accession>A0ABR7Z305</accession>
<dbReference type="CDD" id="cd06261">
    <property type="entry name" value="TM_PBP2"/>
    <property type="match status" value="2"/>
</dbReference>
<keyword evidence="3 8" id="KW-0813">Transport</keyword>
<dbReference type="PANTHER" id="PTHR42929">
    <property type="entry name" value="INNER MEMBRANE ABC TRANSPORTER PERMEASE PROTEIN YDCU-RELATED-RELATED"/>
    <property type="match status" value="1"/>
</dbReference>
<evidence type="ECO:0000256" key="2">
    <source>
        <dbReference type="ARBA" id="ARBA00007069"/>
    </source>
</evidence>
<organism evidence="10 11">
    <name type="scientific">Pseudomonas typographi</name>
    <dbReference type="NCBI Taxonomy" id="2715964"/>
    <lineage>
        <taxon>Bacteria</taxon>
        <taxon>Pseudomonadati</taxon>
        <taxon>Pseudomonadota</taxon>
        <taxon>Gammaproteobacteria</taxon>
        <taxon>Pseudomonadales</taxon>
        <taxon>Pseudomonadaceae</taxon>
        <taxon>Pseudomonas</taxon>
    </lineage>
</organism>
<dbReference type="PANTHER" id="PTHR42929:SF5">
    <property type="entry name" value="ABC TRANSPORTER PERMEASE PROTEIN"/>
    <property type="match status" value="1"/>
</dbReference>
<keyword evidence="11" id="KW-1185">Reference proteome</keyword>
<comment type="subcellular location">
    <subcellularLocation>
        <location evidence="1 8">Cell membrane</location>
        <topology evidence="1 8">Multi-pass membrane protein</topology>
    </subcellularLocation>
</comment>
<feature type="transmembrane region" description="Helical" evidence="8">
    <location>
        <begin position="396"/>
        <end position="417"/>
    </location>
</feature>
<dbReference type="PROSITE" id="PS50928">
    <property type="entry name" value="ABC_TM1"/>
    <property type="match status" value="2"/>
</dbReference>
<feature type="transmembrane region" description="Helical" evidence="8">
    <location>
        <begin position="156"/>
        <end position="179"/>
    </location>
</feature>
<keyword evidence="7 8" id="KW-0472">Membrane</keyword>
<feature type="transmembrane region" description="Helical" evidence="8">
    <location>
        <begin position="80"/>
        <end position="102"/>
    </location>
</feature>
<protein>
    <submittedName>
        <fullName evidence="10">ABC transporter permease subunit</fullName>
    </submittedName>
</protein>
<reference evidence="10 11" key="1">
    <citation type="journal article" date="2020" name="Insects">
        <title>Bacteria Belonging to Pseudomonas typographi sp. nov. from the Bark Beetle Ips typographus Have Genomic Potential to Aid in the Host Ecology.</title>
        <authorList>
            <person name="Peral-Aranega E."/>
            <person name="Saati-Santamaria Z."/>
            <person name="Kolarik M."/>
            <person name="Rivas R."/>
            <person name="Garcia-Fraile P."/>
        </authorList>
    </citation>
    <scope>NUCLEOTIDE SEQUENCE [LARGE SCALE GENOMIC DNA]</scope>
    <source>
        <strain evidence="10 11">CA3A</strain>
    </source>
</reference>
<feature type="transmembrane region" description="Helical" evidence="8">
    <location>
        <begin position="429"/>
        <end position="451"/>
    </location>
</feature>
<gene>
    <name evidence="10" type="ORF">HAQ05_13545</name>
</gene>
<comment type="similarity">
    <text evidence="2">Belongs to the binding-protein-dependent transport system permease family. CysTW subfamily.</text>
</comment>
<dbReference type="InterPro" id="IPR000515">
    <property type="entry name" value="MetI-like"/>
</dbReference>
<sequence>MAELAMQTAKAKPARKPQVTWSALWLVVPGVLFLVAFLLYPSFQLLLVSLKDPRTGAWTLTAFSKVFAGGVYTRTLSSTFIVALQTTLWCIFAGYPLAYWLARLSPRRQRMAALFVLLPFWTSALVKNFAWLVFLGRNGVINDLLGAMGFTPAELLFQRATVVFAMVHTMLPLAVMVMLPTMNQIERQLAQAADTLGASAAQQFWRVYLPLSMPGVAAAGLLVFISALGFFITPTLLGGARDTMLSQLIIVQINQLQNWQMGAAIAVMLVLAALVTCFIYDRTFGLSTLSGGSSDRLQHNGLMRRAGLGIGCAMGNLCDALARGYSRLSGARNAGWMLAAYAWLIIAVLIVPILAFIPMAFTGSDFLSFPPPSLSFKWFGQYLQSPLWVGSTLRSFGIGVATASITLLLATLAAFGLARSRSRLGGLAFLLFMTPMIVPPIVISVSLFYLFAQMSLVATNLGIIIGHTVIALPMAFVVLLATFKHYDWRLDQAAATLGAAPWRVFIKVTLPLIKGGMFAGLVTAFLQSFEELTVAMFIGGGVKTTLPKQMWDDILLQVTPTLAAASVVVVVIVCALFFLMEYFRPAEHQVSAS</sequence>
<keyword evidence="6 8" id="KW-1133">Transmembrane helix</keyword>
<evidence type="ECO:0000313" key="11">
    <source>
        <dbReference type="Proteomes" id="UP000805841"/>
    </source>
</evidence>
<dbReference type="Gene3D" id="1.10.3720.10">
    <property type="entry name" value="MetI-like"/>
    <property type="match status" value="2"/>
</dbReference>
<keyword evidence="5 8" id="KW-0812">Transmembrane</keyword>
<feature type="transmembrane region" description="Helical" evidence="8">
    <location>
        <begin position="554"/>
        <end position="579"/>
    </location>
</feature>
<feature type="transmembrane region" description="Helical" evidence="8">
    <location>
        <begin position="463"/>
        <end position="483"/>
    </location>
</feature>
<evidence type="ECO:0000256" key="7">
    <source>
        <dbReference type="ARBA" id="ARBA00023136"/>
    </source>
</evidence>
<evidence type="ECO:0000256" key="1">
    <source>
        <dbReference type="ARBA" id="ARBA00004651"/>
    </source>
</evidence>
<comment type="caution">
    <text evidence="10">The sequence shown here is derived from an EMBL/GenBank/DDBJ whole genome shotgun (WGS) entry which is preliminary data.</text>
</comment>
<dbReference type="Proteomes" id="UP000805841">
    <property type="component" value="Unassembled WGS sequence"/>
</dbReference>
<feature type="domain" description="ABC transmembrane type-1" evidence="9">
    <location>
        <begin position="76"/>
        <end position="280"/>
    </location>
</feature>
<evidence type="ECO:0000256" key="5">
    <source>
        <dbReference type="ARBA" id="ARBA00022692"/>
    </source>
</evidence>
<dbReference type="EMBL" id="JAAOCA010000015">
    <property type="protein sequence ID" value="MBD1599724.1"/>
    <property type="molecule type" value="Genomic_DNA"/>
</dbReference>
<name>A0ABR7Z305_9PSED</name>
<evidence type="ECO:0000256" key="6">
    <source>
        <dbReference type="ARBA" id="ARBA00022989"/>
    </source>
</evidence>
<dbReference type="Pfam" id="PF00528">
    <property type="entry name" value="BPD_transp_1"/>
    <property type="match status" value="2"/>
</dbReference>
<feature type="transmembrane region" description="Helical" evidence="8">
    <location>
        <begin position="259"/>
        <end position="280"/>
    </location>
</feature>
<feature type="transmembrane region" description="Helical" evidence="8">
    <location>
        <begin position="216"/>
        <end position="239"/>
    </location>
</feature>